<keyword evidence="1" id="KW-1133">Transmembrane helix</keyword>
<evidence type="ECO:0000256" key="1">
    <source>
        <dbReference type="SAM" id="Phobius"/>
    </source>
</evidence>
<dbReference type="PANTHER" id="PTHR37806">
    <property type="entry name" value="LMO0724 PROTEIN"/>
    <property type="match status" value="1"/>
</dbReference>
<gene>
    <name evidence="3" type="ORF">WMO24_14905</name>
</gene>
<dbReference type="Pfam" id="PF13529">
    <property type="entry name" value="Peptidase_C39_2"/>
    <property type="match status" value="1"/>
</dbReference>
<dbReference type="EMBL" id="JBBMFA010000113">
    <property type="protein sequence ID" value="MEQ2521704.1"/>
    <property type="molecule type" value="Genomic_DNA"/>
</dbReference>
<dbReference type="PANTHER" id="PTHR37806:SF1">
    <property type="entry name" value="PEPTIDASE C39-LIKE DOMAIN-CONTAINING PROTEIN"/>
    <property type="match status" value="1"/>
</dbReference>
<proteinExistence type="predicted"/>
<name>A0ABV1GIM6_9FIRM</name>
<keyword evidence="4" id="KW-1185">Reference proteome</keyword>
<keyword evidence="1" id="KW-0812">Transmembrane</keyword>
<reference evidence="3 4" key="1">
    <citation type="submission" date="2024-03" db="EMBL/GenBank/DDBJ databases">
        <title>Human intestinal bacterial collection.</title>
        <authorList>
            <person name="Pauvert C."/>
            <person name="Hitch T.C.A."/>
            <person name="Clavel T."/>
        </authorList>
    </citation>
    <scope>NUCLEOTIDE SEQUENCE [LARGE SCALE GENOMIC DNA]</scope>
    <source>
        <strain evidence="3 4">CLA-JM-H11</strain>
    </source>
</reference>
<accession>A0ABV1GIM6</accession>
<evidence type="ECO:0000313" key="4">
    <source>
        <dbReference type="Proteomes" id="UP001477672"/>
    </source>
</evidence>
<dbReference type="Gene3D" id="3.90.70.10">
    <property type="entry name" value="Cysteine proteinases"/>
    <property type="match status" value="1"/>
</dbReference>
<protein>
    <submittedName>
        <fullName evidence="3">C39 family peptidase</fullName>
    </submittedName>
</protein>
<sequence>MTAVLYRKTMTHQPNTQRERTERRARFRLKQLVAAAVLTALLTIGLGRFLVMEGYVLEPIRVEPVMQLPELPNGCEAASLAAVLQFYGYSVDKLDLAYGYIPRVDFWEEDGIRYGVDPNEAYPGDPATGIGFYCFAKPLAEGANLYLQQQESTLYAYDITGVTQAGLRQYLSDGVPVIVWITIDGEMPRYSNYEWTDLSTGETILGLANVHCVVLTALGETKCVLADPLDGERVLEKEEFEQMFSAMGCRAVVIHD</sequence>
<evidence type="ECO:0000259" key="2">
    <source>
        <dbReference type="Pfam" id="PF13529"/>
    </source>
</evidence>
<keyword evidence="1" id="KW-0472">Membrane</keyword>
<feature type="transmembrane region" description="Helical" evidence="1">
    <location>
        <begin position="32"/>
        <end position="51"/>
    </location>
</feature>
<organism evidence="3 4">
    <name type="scientific">Ruthenibacterium intestinale</name>
    <dbReference type="NCBI Taxonomy" id="3133163"/>
    <lineage>
        <taxon>Bacteria</taxon>
        <taxon>Bacillati</taxon>
        <taxon>Bacillota</taxon>
        <taxon>Clostridia</taxon>
        <taxon>Eubacteriales</taxon>
        <taxon>Oscillospiraceae</taxon>
        <taxon>Ruthenibacterium</taxon>
    </lineage>
</organism>
<dbReference type="InterPro" id="IPR039564">
    <property type="entry name" value="Peptidase_C39-like"/>
</dbReference>
<dbReference type="Proteomes" id="UP001477672">
    <property type="component" value="Unassembled WGS sequence"/>
</dbReference>
<feature type="domain" description="Peptidase C39-like" evidence="2">
    <location>
        <begin position="61"/>
        <end position="228"/>
    </location>
</feature>
<dbReference type="RefSeq" id="WP_349217174.1">
    <property type="nucleotide sequence ID" value="NZ_JBBMFA010000113.1"/>
</dbReference>
<comment type="caution">
    <text evidence="3">The sequence shown here is derived from an EMBL/GenBank/DDBJ whole genome shotgun (WGS) entry which is preliminary data.</text>
</comment>
<evidence type="ECO:0000313" key="3">
    <source>
        <dbReference type="EMBL" id="MEQ2521704.1"/>
    </source>
</evidence>